<keyword evidence="1" id="KW-0472">Membrane</keyword>
<feature type="transmembrane region" description="Helical" evidence="1">
    <location>
        <begin position="7"/>
        <end position="28"/>
    </location>
</feature>
<keyword evidence="1" id="KW-1133">Transmembrane helix</keyword>
<evidence type="ECO:0000256" key="1">
    <source>
        <dbReference type="SAM" id="Phobius"/>
    </source>
</evidence>
<dbReference type="STRING" id="1797240.A3D68_00855"/>
<dbReference type="EMBL" id="MEWU01000032">
    <property type="protein sequence ID" value="OGC82978.1"/>
    <property type="molecule type" value="Genomic_DNA"/>
</dbReference>
<comment type="caution">
    <text evidence="2">The sequence shown here is derived from an EMBL/GenBank/DDBJ whole genome shotgun (WGS) entry which is preliminary data.</text>
</comment>
<dbReference type="SUPFAM" id="SSF82171">
    <property type="entry name" value="DPP6 N-terminal domain-like"/>
    <property type="match status" value="1"/>
</dbReference>
<keyword evidence="1" id="KW-0812">Transmembrane</keyword>
<reference evidence="2 3" key="1">
    <citation type="journal article" date="2016" name="Nat. Commun.">
        <title>Thousands of microbial genomes shed light on interconnected biogeochemical processes in an aquifer system.</title>
        <authorList>
            <person name="Anantharaman K."/>
            <person name="Brown C.T."/>
            <person name="Hug L.A."/>
            <person name="Sharon I."/>
            <person name="Castelle C.J."/>
            <person name="Probst A.J."/>
            <person name="Thomas B.C."/>
            <person name="Singh A."/>
            <person name="Wilkins M.J."/>
            <person name="Karaoz U."/>
            <person name="Brodie E.L."/>
            <person name="Williams K.H."/>
            <person name="Hubbard S.S."/>
            <person name="Banfield J.F."/>
        </authorList>
    </citation>
    <scope>NUCLEOTIDE SEQUENCE [LARGE SCALE GENOMIC DNA]</scope>
</reference>
<evidence type="ECO:0000313" key="3">
    <source>
        <dbReference type="Proteomes" id="UP000177564"/>
    </source>
</evidence>
<evidence type="ECO:0000313" key="2">
    <source>
        <dbReference type="EMBL" id="OGC82978.1"/>
    </source>
</evidence>
<accession>A0A1F4XMY4</accession>
<organism evidence="2 3">
    <name type="scientific">Candidatus Adlerbacteria bacterium RIFCSPHIGHO2_02_FULL_52_17</name>
    <dbReference type="NCBI Taxonomy" id="1797240"/>
    <lineage>
        <taxon>Bacteria</taxon>
        <taxon>Candidatus Adleribacteriota</taxon>
    </lineage>
</organism>
<protein>
    <submittedName>
        <fullName evidence="2">Uncharacterized protein</fullName>
    </submittedName>
</protein>
<dbReference type="Proteomes" id="UP000177564">
    <property type="component" value="Unassembled WGS sequence"/>
</dbReference>
<gene>
    <name evidence="2" type="ORF">A3D68_00855</name>
</gene>
<proteinExistence type="predicted"/>
<sequence>MNTQRITFLVVVVGGILLFAIFSMWFIFLRAPAPAPTSTNGPVFGTGSNVSTVGTGADTDNINNVQPITGQVSTQRIFLVATGPVAGATLVQTLHPTTTIVRYALANNGHIFDLPLDSPGSVPRAVSNTTIPGVVHTLWTEAGRGVVFQYLDGDVFKSVHVALPAASATSSTPAPIRIQFLPDNIASIAASPDGTQVAYLLVTAAGADGYTAKADGTGSKKLFSLPLIELVLSWPSPNTLLVQTKSAAGVPGMLFSIGVKSGAVVPLLYAAGLTAVADTAFSNVVYQKTSESGDAHTTYVHNVGSGTDIALSFDPFPEKCIWSVANANMLYCAAPLQFTAWNYLDLWHQGLGNVAESILSFNVSTGASNIAALPGSKDGGVGGAIENFALSIDDRYLLFVAQGNQTLWGVRLMQ</sequence>
<dbReference type="AlphaFoldDB" id="A0A1F4XMY4"/>
<name>A0A1F4XMY4_9BACT</name>